<evidence type="ECO:0000313" key="2">
    <source>
        <dbReference type="Proteomes" id="UP000318815"/>
    </source>
</evidence>
<dbReference type="AlphaFoldDB" id="A0A5C6LRU0"/>
<organism evidence="1 2">
    <name type="scientific">Chitinophaga pinensis</name>
    <dbReference type="NCBI Taxonomy" id="79329"/>
    <lineage>
        <taxon>Bacteria</taxon>
        <taxon>Pseudomonadati</taxon>
        <taxon>Bacteroidota</taxon>
        <taxon>Chitinophagia</taxon>
        <taxon>Chitinophagales</taxon>
        <taxon>Chitinophagaceae</taxon>
        <taxon>Chitinophaga</taxon>
    </lineage>
</organism>
<dbReference type="EMBL" id="VOHS01000012">
    <property type="protein sequence ID" value="TWV99912.1"/>
    <property type="molecule type" value="Genomic_DNA"/>
</dbReference>
<reference evidence="1 2" key="1">
    <citation type="submission" date="2019-08" db="EMBL/GenBank/DDBJ databases">
        <title>Whole genome sequencing of chitin degrading bacteria Chitinophaga pinensis YS16.</title>
        <authorList>
            <person name="Singh R.P."/>
            <person name="Manchanda G."/>
            <person name="Maurya I.K."/>
            <person name="Joshi N.K."/>
            <person name="Srivastava A.K."/>
        </authorList>
    </citation>
    <scope>NUCLEOTIDE SEQUENCE [LARGE SCALE GENOMIC DNA]</scope>
    <source>
        <strain evidence="1 2">YS-16</strain>
    </source>
</reference>
<sequence>MTIRINKTAQIIARLKENGQSYIESGPEASAIREFINEQARKVRRDIKRKERLSEISAAKVILNA</sequence>
<protein>
    <submittedName>
        <fullName evidence="1">Uncharacterized protein</fullName>
    </submittedName>
</protein>
<name>A0A5C6LRU0_9BACT</name>
<dbReference type="RefSeq" id="WP_146305793.1">
    <property type="nucleotide sequence ID" value="NZ_VOHS01000012.1"/>
</dbReference>
<keyword evidence="2" id="KW-1185">Reference proteome</keyword>
<evidence type="ECO:0000313" key="1">
    <source>
        <dbReference type="EMBL" id="TWV99912.1"/>
    </source>
</evidence>
<gene>
    <name evidence="1" type="ORF">FEF09_14560</name>
</gene>
<dbReference type="Proteomes" id="UP000318815">
    <property type="component" value="Unassembled WGS sequence"/>
</dbReference>
<accession>A0A5C6LRU0</accession>
<proteinExistence type="predicted"/>
<comment type="caution">
    <text evidence="1">The sequence shown here is derived from an EMBL/GenBank/DDBJ whole genome shotgun (WGS) entry which is preliminary data.</text>
</comment>